<protein>
    <recommendedName>
        <fullName evidence="3">Increased recombination centers protein 6</fullName>
    </recommendedName>
</protein>
<evidence type="ECO:0000256" key="4">
    <source>
        <dbReference type="ARBA" id="ARBA00022447"/>
    </source>
</evidence>
<evidence type="ECO:0000256" key="3">
    <source>
        <dbReference type="ARBA" id="ARBA00015902"/>
    </source>
</evidence>
<proteinExistence type="inferred from homology"/>
<organism evidence="5 6">
    <name type="scientific">Dekkera bruxellensis</name>
    <name type="common">Brettanomyces custersii</name>
    <dbReference type="NCBI Taxonomy" id="5007"/>
    <lineage>
        <taxon>Eukaryota</taxon>
        <taxon>Fungi</taxon>
        <taxon>Dikarya</taxon>
        <taxon>Ascomycota</taxon>
        <taxon>Saccharomycotina</taxon>
        <taxon>Pichiomycetes</taxon>
        <taxon>Pichiales</taxon>
        <taxon>Pichiaceae</taxon>
        <taxon>Brettanomyces</taxon>
    </lineage>
</organism>
<reference evidence="5" key="1">
    <citation type="submission" date="2020-10" db="EMBL/GenBank/DDBJ databases">
        <authorList>
            <person name="Palmer J.M."/>
        </authorList>
    </citation>
    <scope>NUCLEOTIDE SEQUENCE</scope>
    <source>
        <strain evidence="5">UCD 2041</strain>
    </source>
</reference>
<dbReference type="GO" id="GO:0016192">
    <property type="term" value="P:vesicle-mediated transport"/>
    <property type="evidence" value="ECO:0007669"/>
    <property type="project" value="InterPro"/>
</dbReference>
<dbReference type="AlphaFoldDB" id="A0A871R4B6"/>
<accession>A0A871R4B6</accession>
<evidence type="ECO:0000256" key="1">
    <source>
        <dbReference type="ARBA" id="ARBA00002976"/>
    </source>
</evidence>
<evidence type="ECO:0000313" key="5">
    <source>
        <dbReference type="EMBL" id="QOU19065.1"/>
    </source>
</evidence>
<dbReference type="EMBL" id="CP063133">
    <property type="protein sequence ID" value="QOU19065.1"/>
    <property type="molecule type" value="Genomic_DNA"/>
</dbReference>
<reference evidence="5" key="2">
    <citation type="journal article" name="BMC Genomics">
        <title>New genome assemblies reveal patterns of domestication and adaptation across Brettanomyces (Dekkera) species.</title>
        <authorList>
            <person name="Roach M.J."/>
            <person name="Borneman A.R."/>
        </authorList>
    </citation>
    <scope>NUCLEOTIDE SEQUENCE</scope>
    <source>
        <strain evidence="5">UCD 2041</strain>
    </source>
</reference>
<dbReference type="PANTHER" id="PTHR28043:SF1">
    <property type="entry name" value="INCREASED RECOMBINATION CENTERS PROTEIN 6"/>
    <property type="match status" value="1"/>
</dbReference>
<comment type="function">
    <text evidence="1">Involved in gross chromosomal rearrangements (GCRs) and telomere healing.</text>
</comment>
<dbReference type="GO" id="GO:0030674">
    <property type="term" value="F:protein-macromolecule adaptor activity"/>
    <property type="evidence" value="ECO:0007669"/>
    <property type="project" value="TreeGrafter"/>
</dbReference>
<gene>
    <name evidence="5" type="ORF">BRETT_004286</name>
</gene>
<keyword evidence="4" id="KW-0160">Chromosomal rearrangement</keyword>
<dbReference type="RefSeq" id="XP_041135558.1">
    <property type="nucleotide sequence ID" value="XM_041282782.1"/>
</dbReference>
<dbReference type="InterPro" id="IPR034627">
    <property type="entry name" value="Irc6"/>
</dbReference>
<evidence type="ECO:0000256" key="2">
    <source>
        <dbReference type="ARBA" id="ARBA00007973"/>
    </source>
</evidence>
<dbReference type="GeneID" id="64576209"/>
<dbReference type="OrthoDB" id="5397701at2759"/>
<evidence type="ECO:0000313" key="6">
    <source>
        <dbReference type="Proteomes" id="UP000663131"/>
    </source>
</evidence>
<dbReference type="Gene3D" id="3.40.50.11960">
    <property type="match status" value="1"/>
</dbReference>
<comment type="similarity">
    <text evidence="2">Belongs to the IRC6 family.</text>
</comment>
<dbReference type="Proteomes" id="UP000663131">
    <property type="component" value="Chromosome 5"/>
</dbReference>
<sequence length="452" mass="51644">MAQNHVLIVGSRKTKKLTIVKDIFGVSDFSSFLHKNAKSHAGLIISNGKIVCKYYTADVNIFVDEVQPTLESYDEWLVEFQSSQMKELRDSIQGIILTLRVEILSRHSDQFTQSLQHISDLLDSEYIEDHTGDNGFQWNGFKVVVGIMSEDSSRVDDSWLEKLEEKIPETGFDFVIKKGDSPFACDSCTASGSGDELKAIVQSTQWPEMRLINNKRGKSFKVSETTDEFVANFDEVLSSLHNAKNSASHISNEDEKMQNEHQFKSKLDKDFQIFQTAAIGKHFKNSDLEFEKKYLLINLFITQYVHELTKSLCKISFSKDPSSLEVGTIKNFMMAKGEEQNFMITRTNFLPSNDFMHVLHSTFRKTVYDDVTYQLDALNFISSYLPIGDFKVILKFMNQRPEFENTIGFVRVDKSGVMIKGSYQSNEIYELCNCDGIISLSDYMLEQIRAAI</sequence>
<dbReference type="KEGG" id="bbrx:BRETT_004286"/>
<name>A0A871R4B6_DEKBR</name>
<dbReference type="PANTHER" id="PTHR28043">
    <property type="entry name" value="INCREASED RECOMBINATION CENTERS PROTEIN 6"/>
    <property type="match status" value="1"/>
</dbReference>